<organism evidence="1 2">
    <name type="scientific">Paenibacillus campinasensis</name>
    <dbReference type="NCBI Taxonomy" id="66347"/>
    <lineage>
        <taxon>Bacteria</taxon>
        <taxon>Bacillati</taxon>
        <taxon>Bacillota</taxon>
        <taxon>Bacilli</taxon>
        <taxon>Bacillales</taxon>
        <taxon>Paenibacillaceae</taxon>
        <taxon>Paenibacillus</taxon>
    </lineage>
</organism>
<dbReference type="AlphaFoldDB" id="A0A268EGZ1"/>
<dbReference type="Proteomes" id="UP000215596">
    <property type="component" value="Unassembled WGS sequence"/>
</dbReference>
<name>A0A268EGZ1_9BACL</name>
<protein>
    <submittedName>
        <fullName evidence="1">Uncharacterized protein</fullName>
    </submittedName>
</protein>
<dbReference type="OrthoDB" id="2910298at2"/>
<evidence type="ECO:0000313" key="1">
    <source>
        <dbReference type="EMBL" id="PAD72386.1"/>
    </source>
</evidence>
<accession>A0A268EGZ1</accession>
<dbReference type="InterPro" id="IPR058600">
    <property type="entry name" value="YhjD-like"/>
</dbReference>
<dbReference type="EMBL" id="NPBY01000079">
    <property type="protein sequence ID" value="PAD72386.1"/>
    <property type="molecule type" value="Genomic_DNA"/>
</dbReference>
<gene>
    <name evidence="1" type="ORF">CHH67_22350</name>
</gene>
<reference evidence="1 2" key="1">
    <citation type="submission" date="2017-07" db="EMBL/GenBank/DDBJ databases">
        <title>Isolation and whole genome analysis of endospore-forming bacteria from heroin.</title>
        <authorList>
            <person name="Kalinowski J."/>
            <person name="Ahrens B."/>
            <person name="Al-Dilaimi A."/>
            <person name="Winkler A."/>
            <person name="Wibberg D."/>
            <person name="Schleenbecker U."/>
            <person name="Ruckert C."/>
            <person name="Wolfel R."/>
            <person name="Grass G."/>
        </authorList>
    </citation>
    <scope>NUCLEOTIDE SEQUENCE [LARGE SCALE GENOMIC DNA]</scope>
    <source>
        <strain evidence="1 2">7537-G1</strain>
    </source>
</reference>
<dbReference type="Pfam" id="PF26325">
    <property type="entry name" value="YhjD"/>
    <property type="match status" value="1"/>
</dbReference>
<sequence length="127" mass="14378">MYPPFVHSTDHAVVKRYVMLPLILTAFERDKGIIEGSGAFKTPGPYVAMIEAAMRRVGADIRDVKRELRERGIKVHTIDKTDTRIESKFVCRGYTGKFSLLDAYMAAEGGELMRAYLRGENVERPPE</sequence>
<evidence type="ECO:0000313" key="2">
    <source>
        <dbReference type="Proteomes" id="UP000215596"/>
    </source>
</evidence>
<comment type="caution">
    <text evidence="1">The sequence shown here is derived from an EMBL/GenBank/DDBJ whole genome shotgun (WGS) entry which is preliminary data.</text>
</comment>
<proteinExistence type="predicted"/>
<dbReference type="RefSeq" id="WP_095267585.1">
    <property type="nucleotide sequence ID" value="NZ_NPBY01000079.1"/>
</dbReference>